<organism evidence="3 4">
    <name type="scientific">Aulographum hederae CBS 113979</name>
    <dbReference type="NCBI Taxonomy" id="1176131"/>
    <lineage>
        <taxon>Eukaryota</taxon>
        <taxon>Fungi</taxon>
        <taxon>Dikarya</taxon>
        <taxon>Ascomycota</taxon>
        <taxon>Pezizomycotina</taxon>
        <taxon>Dothideomycetes</taxon>
        <taxon>Pleosporomycetidae</taxon>
        <taxon>Aulographales</taxon>
        <taxon>Aulographaceae</taxon>
    </lineage>
</organism>
<feature type="compositionally biased region" description="Basic and acidic residues" evidence="1">
    <location>
        <begin position="241"/>
        <end position="268"/>
    </location>
</feature>
<sequence length="733" mass="81544">MYHPDGFEVFLESRDDSFQEIFEPSISQGSRKDRTCYIPCSGNNETFAVVVRILPSFDYCNAPFLRITVEFDDSNITWTWYRKYERVSRDPKTYRFSSIKERDGDGTWRHADLAFRDSESDKSMMVAESASTQQKAILEVNVQRCYMASLGRPITAKFAERSHGRVSKNVNGKRARKPRQIFGYKPIIGDMGKPMSTVFLYRTKAKLERLGLLRPLTLPTLSKYIDLILDDSDEEEEEVIENERVNDETDARAEAHAAPEIPRHDSERPTVLPNRTAREPSWGSIYRDPTPPSDRTKQIGPTTSKAKSPSPVERVDSPFEQWKAGVPLGEESEDEEEQTVQNNFSFESRLSPSRNIHGASPSGEKTCNGSYRLPPSPRRSSTPNASARVETPFNIFEDYDPVSPLFVPVDNSPSAPSDPAHIRDDRSPTLADVDFPATPAIGGKAKIDRKGKGRAESPPSTPRSNRKAEASSSTKGKRRLRPFERNVDTPGQKKITTFFTPRSKASSSQRLSHQSASVSKPKTQTPSPLPSNTPPNPITSTPPPPPPPRPRIRLHSPIPNDPQYENDKIAPRADSLLASPSTPNGERRQHKPDWPPAAPQGTNYAQGFGRLLSAMELRAIRHVSPALGEVDTSPVEEDIPAVGLMGGGATRSPTVEEEVPPTAPPMSGRTRSPILNPDQEMTEWTNSGRPARSARPKDSMKEPPPIGRPFGWTGRGSRKEDEEYEPGNSQESH</sequence>
<keyword evidence="4" id="KW-1185">Reference proteome</keyword>
<name>A0A6G1GMC9_9PEZI</name>
<proteinExistence type="predicted"/>
<dbReference type="Proteomes" id="UP000800041">
    <property type="component" value="Unassembled WGS sequence"/>
</dbReference>
<feature type="compositionally biased region" description="Basic and acidic residues" evidence="1">
    <location>
        <begin position="445"/>
        <end position="455"/>
    </location>
</feature>
<reference evidence="3" key="1">
    <citation type="journal article" date="2020" name="Stud. Mycol.">
        <title>101 Dothideomycetes genomes: a test case for predicting lifestyles and emergence of pathogens.</title>
        <authorList>
            <person name="Haridas S."/>
            <person name="Albert R."/>
            <person name="Binder M."/>
            <person name="Bloem J."/>
            <person name="Labutti K."/>
            <person name="Salamov A."/>
            <person name="Andreopoulos B."/>
            <person name="Baker S."/>
            <person name="Barry K."/>
            <person name="Bills G."/>
            <person name="Bluhm B."/>
            <person name="Cannon C."/>
            <person name="Castanera R."/>
            <person name="Culley D."/>
            <person name="Daum C."/>
            <person name="Ezra D."/>
            <person name="Gonzalez J."/>
            <person name="Henrissat B."/>
            <person name="Kuo A."/>
            <person name="Liang C."/>
            <person name="Lipzen A."/>
            <person name="Lutzoni F."/>
            <person name="Magnuson J."/>
            <person name="Mondo S."/>
            <person name="Nolan M."/>
            <person name="Ohm R."/>
            <person name="Pangilinan J."/>
            <person name="Park H.-J."/>
            <person name="Ramirez L."/>
            <person name="Alfaro M."/>
            <person name="Sun H."/>
            <person name="Tritt A."/>
            <person name="Yoshinaga Y."/>
            <person name="Zwiers L.-H."/>
            <person name="Turgeon B."/>
            <person name="Goodwin S."/>
            <person name="Spatafora J."/>
            <person name="Crous P."/>
            <person name="Grigoriev I."/>
        </authorList>
    </citation>
    <scope>NUCLEOTIDE SEQUENCE</scope>
    <source>
        <strain evidence="3">CBS 113979</strain>
    </source>
</reference>
<evidence type="ECO:0000259" key="2">
    <source>
        <dbReference type="Pfam" id="PF25534"/>
    </source>
</evidence>
<dbReference type="AlphaFoldDB" id="A0A6G1GMC9"/>
<evidence type="ECO:0000313" key="3">
    <source>
        <dbReference type="EMBL" id="KAF1981888.1"/>
    </source>
</evidence>
<evidence type="ECO:0000313" key="4">
    <source>
        <dbReference type="Proteomes" id="UP000800041"/>
    </source>
</evidence>
<gene>
    <name evidence="3" type="ORF">K402DRAFT_408110</name>
</gene>
<feature type="compositionally biased region" description="Low complexity" evidence="1">
    <location>
        <begin position="502"/>
        <end position="519"/>
    </location>
</feature>
<feature type="compositionally biased region" description="Low complexity" evidence="1">
    <location>
        <begin position="378"/>
        <end position="388"/>
    </location>
</feature>
<feature type="compositionally biased region" description="Polar residues" evidence="1">
    <location>
        <begin position="339"/>
        <end position="354"/>
    </location>
</feature>
<accession>A0A6G1GMC9</accession>
<feature type="domain" description="DUF7918" evidence="2">
    <location>
        <begin position="23"/>
        <end position="212"/>
    </location>
</feature>
<dbReference type="Pfam" id="PF25534">
    <property type="entry name" value="DUF7918"/>
    <property type="match status" value="1"/>
</dbReference>
<dbReference type="EMBL" id="ML977192">
    <property type="protein sequence ID" value="KAF1981888.1"/>
    <property type="molecule type" value="Genomic_DNA"/>
</dbReference>
<feature type="region of interest" description="Disordered" evidence="1">
    <location>
        <begin position="630"/>
        <end position="733"/>
    </location>
</feature>
<protein>
    <recommendedName>
        <fullName evidence="2">DUF7918 domain-containing protein</fullName>
    </recommendedName>
</protein>
<evidence type="ECO:0000256" key="1">
    <source>
        <dbReference type="SAM" id="MobiDB-lite"/>
    </source>
</evidence>
<feature type="region of interest" description="Disordered" evidence="1">
    <location>
        <begin position="241"/>
        <end position="605"/>
    </location>
</feature>
<feature type="compositionally biased region" description="Pro residues" evidence="1">
    <location>
        <begin position="527"/>
        <end position="549"/>
    </location>
</feature>
<dbReference type="InterPro" id="IPR057678">
    <property type="entry name" value="DUF7918"/>
</dbReference>